<evidence type="ECO:0000256" key="2">
    <source>
        <dbReference type="SAM" id="SignalP"/>
    </source>
</evidence>
<proteinExistence type="predicted"/>
<keyword evidence="4" id="KW-1185">Reference proteome</keyword>
<dbReference type="Proteomes" id="UP001189429">
    <property type="component" value="Unassembled WGS sequence"/>
</dbReference>
<evidence type="ECO:0000313" key="4">
    <source>
        <dbReference type="Proteomes" id="UP001189429"/>
    </source>
</evidence>
<protein>
    <submittedName>
        <fullName evidence="3">Uncharacterized protein</fullName>
    </submittedName>
</protein>
<feature type="signal peptide" evidence="2">
    <location>
        <begin position="1"/>
        <end position="25"/>
    </location>
</feature>
<feature type="region of interest" description="Disordered" evidence="1">
    <location>
        <begin position="277"/>
        <end position="306"/>
    </location>
</feature>
<feature type="region of interest" description="Disordered" evidence="1">
    <location>
        <begin position="84"/>
        <end position="106"/>
    </location>
</feature>
<name>A0ABN9VXR6_9DINO</name>
<organism evidence="3 4">
    <name type="scientific">Prorocentrum cordatum</name>
    <dbReference type="NCBI Taxonomy" id="2364126"/>
    <lineage>
        <taxon>Eukaryota</taxon>
        <taxon>Sar</taxon>
        <taxon>Alveolata</taxon>
        <taxon>Dinophyceae</taxon>
        <taxon>Prorocentrales</taxon>
        <taxon>Prorocentraceae</taxon>
        <taxon>Prorocentrum</taxon>
    </lineage>
</organism>
<accession>A0ABN9VXR6</accession>
<feature type="compositionally biased region" description="Polar residues" evidence="1">
    <location>
        <begin position="277"/>
        <end position="286"/>
    </location>
</feature>
<feature type="chain" id="PRO_5045705949" evidence="2">
    <location>
        <begin position="26"/>
        <end position="450"/>
    </location>
</feature>
<sequence length="450" mass="47039">MCPGGCLPRLVWALGIPCGPPPVLGWPLGALAPQWGLGPFVGSFSLYRPRANIRRRRRRDRHRHRRRRRDRHIHRHRHIHVRSHFGSSHSAELAAPGAPSPGLPAPCATSPAGMELEALLSRCPVAAAAFGAVAAALCAPSAPGRQVAMVAASVVRAAGTTPHGARGGEGVPVCGEGVTAAAHINIQEDLLLAAQASLGLKQKPGVSDVKRELRRRGCRSLASMCGRLSKLRNTEAHVAASLPAAVAAALMGSPVSGDQQPGSVGRSVLDTVSSEEFATASDSQHGSVPLEKKLASSQSPASDFLRDPERQEVKLDEIKLLVSDEQFVKSGCAAPTAACLGGRMGGAKFPVGAEAPTEAAPPMKQASAMGTAAYDEDEFREATAGLSERQSLVLAVVDGVVEGNADVSLSEVLGLLDGMGVPHVPQGPRLVRGRVALLRKRRALLRCSSE</sequence>
<comment type="caution">
    <text evidence="3">The sequence shown here is derived from an EMBL/GenBank/DDBJ whole genome shotgun (WGS) entry which is preliminary data.</text>
</comment>
<gene>
    <name evidence="3" type="ORF">PCOR1329_LOCUS62198</name>
</gene>
<reference evidence="3" key="1">
    <citation type="submission" date="2023-10" db="EMBL/GenBank/DDBJ databases">
        <authorList>
            <person name="Chen Y."/>
            <person name="Shah S."/>
            <person name="Dougan E. K."/>
            <person name="Thang M."/>
            <person name="Chan C."/>
        </authorList>
    </citation>
    <scope>NUCLEOTIDE SEQUENCE [LARGE SCALE GENOMIC DNA]</scope>
</reference>
<evidence type="ECO:0000313" key="3">
    <source>
        <dbReference type="EMBL" id="CAK0878437.1"/>
    </source>
</evidence>
<dbReference type="EMBL" id="CAUYUJ010017845">
    <property type="protein sequence ID" value="CAK0878437.1"/>
    <property type="molecule type" value="Genomic_DNA"/>
</dbReference>
<evidence type="ECO:0000256" key="1">
    <source>
        <dbReference type="SAM" id="MobiDB-lite"/>
    </source>
</evidence>
<keyword evidence="2" id="KW-0732">Signal</keyword>